<reference evidence="1 2" key="1">
    <citation type="journal article" date="2019" name="Nat. Ecol. Evol.">
        <title>Megaphylogeny resolves global patterns of mushroom evolution.</title>
        <authorList>
            <person name="Varga T."/>
            <person name="Krizsan K."/>
            <person name="Foldi C."/>
            <person name="Dima B."/>
            <person name="Sanchez-Garcia M."/>
            <person name="Sanchez-Ramirez S."/>
            <person name="Szollosi G.J."/>
            <person name="Szarkandi J.G."/>
            <person name="Papp V."/>
            <person name="Albert L."/>
            <person name="Andreopoulos W."/>
            <person name="Angelini C."/>
            <person name="Antonin V."/>
            <person name="Barry K.W."/>
            <person name="Bougher N.L."/>
            <person name="Buchanan P."/>
            <person name="Buyck B."/>
            <person name="Bense V."/>
            <person name="Catcheside P."/>
            <person name="Chovatia M."/>
            <person name="Cooper J."/>
            <person name="Damon W."/>
            <person name="Desjardin D."/>
            <person name="Finy P."/>
            <person name="Geml J."/>
            <person name="Haridas S."/>
            <person name="Hughes K."/>
            <person name="Justo A."/>
            <person name="Karasinski D."/>
            <person name="Kautmanova I."/>
            <person name="Kiss B."/>
            <person name="Kocsube S."/>
            <person name="Kotiranta H."/>
            <person name="LaButti K.M."/>
            <person name="Lechner B.E."/>
            <person name="Liimatainen K."/>
            <person name="Lipzen A."/>
            <person name="Lukacs Z."/>
            <person name="Mihaltcheva S."/>
            <person name="Morgado L.N."/>
            <person name="Niskanen T."/>
            <person name="Noordeloos M.E."/>
            <person name="Ohm R.A."/>
            <person name="Ortiz-Santana B."/>
            <person name="Ovrebo C."/>
            <person name="Racz N."/>
            <person name="Riley R."/>
            <person name="Savchenko A."/>
            <person name="Shiryaev A."/>
            <person name="Soop K."/>
            <person name="Spirin V."/>
            <person name="Szebenyi C."/>
            <person name="Tomsovsky M."/>
            <person name="Tulloss R.E."/>
            <person name="Uehling J."/>
            <person name="Grigoriev I.V."/>
            <person name="Vagvolgyi C."/>
            <person name="Papp T."/>
            <person name="Martin F.M."/>
            <person name="Miettinen O."/>
            <person name="Hibbett D.S."/>
            <person name="Nagy L.G."/>
        </authorList>
    </citation>
    <scope>NUCLEOTIDE SEQUENCE [LARGE SCALE GENOMIC DNA]</scope>
    <source>
        <strain evidence="1 2">CBS 962.96</strain>
    </source>
</reference>
<gene>
    <name evidence="1" type="ORF">K435DRAFT_612598</name>
</gene>
<organism evidence="1 2">
    <name type="scientific">Dendrothele bispora (strain CBS 962.96)</name>
    <dbReference type="NCBI Taxonomy" id="1314807"/>
    <lineage>
        <taxon>Eukaryota</taxon>
        <taxon>Fungi</taxon>
        <taxon>Dikarya</taxon>
        <taxon>Basidiomycota</taxon>
        <taxon>Agaricomycotina</taxon>
        <taxon>Agaricomycetes</taxon>
        <taxon>Agaricomycetidae</taxon>
        <taxon>Agaricales</taxon>
        <taxon>Agaricales incertae sedis</taxon>
        <taxon>Dendrothele</taxon>
    </lineage>
</organism>
<feature type="non-terminal residue" evidence="1">
    <location>
        <position position="1"/>
    </location>
</feature>
<keyword evidence="2" id="KW-1185">Reference proteome</keyword>
<dbReference type="Proteomes" id="UP000297245">
    <property type="component" value="Unassembled WGS sequence"/>
</dbReference>
<protein>
    <submittedName>
        <fullName evidence="1">Uncharacterized protein</fullName>
    </submittedName>
</protein>
<evidence type="ECO:0000313" key="2">
    <source>
        <dbReference type="Proteomes" id="UP000297245"/>
    </source>
</evidence>
<accession>A0A4S8LYE6</accession>
<evidence type="ECO:0000313" key="1">
    <source>
        <dbReference type="EMBL" id="THU94749.1"/>
    </source>
</evidence>
<proteinExistence type="predicted"/>
<name>A0A4S8LYE6_DENBC</name>
<dbReference type="EMBL" id="ML179216">
    <property type="protein sequence ID" value="THU94749.1"/>
    <property type="molecule type" value="Genomic_DNA"/>
</dbReference>
<dbReference type="AlphaFoldDB" id="A0A4S8LYE6"/>
<dbReference type="OrthoDB" id="2692094at2759"/>
<feature type="non-terminal residue" evidence="1">
    <location>
        <position position="124"/>
    </location>
</feature>
<sequence length="124" mass="14639">PEAKFHMASGKRFFLDLDDVVEWSKTDVALKDFVWKLKIHIFHKLFDDNNLEIYEDDFEALTFENNRIYRHKVVRINHTTYDLRRDQDSINPRTHADIMALAPPGSIHPLIYGRVIGVFHANVF</sequence>